<dbReference type="GO" id="GO:0006189">
    <property type="term" value="P:'de novo' IMP biosynthetic process"/>
    <property type="evidence" value="ECO:0007669"/>
    <property type="project" value="UniProtKB-UniPathway"/>
</dbReference>
<accession>A0A2X3MKM9</accession>
<dbReference type="InterPro" id="IPR020557">
    <property type="entry name" value="Fumarate_lyase_CS"/>
</dbReference>
<dbReference type="PANTHER" id="PTHR43172">
    <property type="entry name" value="ADENYLOSUCCINATE LYASE"/>
    <property type="match status" value="1"/>
</dbReference>
<dbReference type="EMBL" id="LS483254">
    <property type="protein sequence ID" value="SQD92444.1"/>
    <property type="molecule type" value="Genomic_DNA"/>
</dbReference>
<dbReference type="AlphaFoldDB" id="A0A2X3MKM9"/>
<comment type="pathway">
    <text evidence="2 12">Purine metabolism; AMP biosynthesis via de novo pathway; AMP from IMP: step 2/2.</text>
</comment>
<dbReference type="InterPro" id="IPR008948">
    <property type="entry name" value="L-Aspartase-like"/>
</dbReference>
<dbReference type="InterPro" id="IPR024083">
    <property type="entry name" value="Fumarase/histidase_N"/>
</dbReference>
<evidence type="ECO:0000256" key="11">
    <source>
        <dbReference type="NCBIfam" id="TIGR00928"/>
    </source>
</evidence>
<dbReference type="InterPro" id="IPR022761">
    <property type="entry name" value="Fumarate_lyase_N"/>
</dbReference>
<evidence type="ECO:0000256" key="5">
    <source>
        <dbReference type="ARBA" id="ARBA00017058"/>
    </source>
</evidence>
<dbReference type="Pfam" id="PF00206">
    <property type="entry name" value="Lyase_1"/>
    <property type="match status" value="1"/>
</dbReference>
<dbReference type="SUPFAM" id="SSF48557">
    <property type="entry name" value="L-aspartase-like"/>
    <property type="match status" value="1"/>
</dbReference>
<gene>
    <name evidence="14" type="primary">purB</name>
    <name evidence="14" type="ORF">BARAN1_0419</name>
</gene>
<evidence type="ECO:0000259" key="13">
    <source>
        <dbReference type="SMART" id="SM00998"/>
    </source>
</evidence>
<feature type="domain" description="Adenylosuccinate lyase C-terminal" evidence="13">
    <location>
        <begin position="347"/>
        <end position="427"/>
    </location>
</feature>
<dbReference type="Proteomes" id="UP000249818">
    <property type="component" value="Chromosome BARAN1"/>
</dbReference>
<dbReference type="SMART" id="SM00998">
    <property type="entry name" value="ADSL_C"/>
    <property type="match status" value="1"/>
</dbReference>
<dbReference type="InterPro" id="IPR004769">
    <property type="entry name" value="Pur_lyase"/>
</dbReference>
<dbReference type="PRINTS" id="PR00149">
    <property type="entry name" value="FUMRATELYASE"/>
</dbReference>
<dbReference type="GO" id="GO:0005829">
    <property type="term" value="C:cytosol"/>
    <property type="evidence" value="ECO:0007669"/>
    <property type="project" value="TreeGrafter"/>
</dbReference>
<comment type="catalytic activity">
    <reaction evidence="10">
        <text>N(6)-(1,2-dicarboxyethyl)-AMP = fumarate + AMP</text>
        <dbReference type="Rhea" id="RHEA:16853"/>
        <dbReference type="ChEBI" id="CHEBI:29806"/>
        <dbReference type="ChEBI" id="CHEBI:57567"/>
        <dbReference type="ChEBI" id="CHEBI:456215"/>
        <dbReference type="EC" id="4.3.2.2"/>
    </reaction>
    <physiologicalReaction direction="left-to-right" evidence="10">
        <dbReference type="Rhea" id="RHEA:16854"/>
    </physiologicalReaction>
</comment>
<dbReference type="KEGG" id="bana:BARAN1_0419"/>
<dbReference type="GO" id="GO:0044208">
    <property type="term" value="P:'de novo' AMP biosynthetic process"/>
    <property type="evidence" value="ECO:0007669"/>
    <property type="project" value="UniProtKB-UniPathway"/>
</dbReference>
<dbReference type="InterPro" id="IPR000362">
    <property type="entry name" value="Fumarate_lyase_fam"/>
</dbReference>
<dbReference type="PANTHER" id="PTHR43172:SF1">
    <property type="entry name" value="ADENYLOSUCCINATE LYASE"/>
    <property type="match status" value="1"/>
</dbReference>
<dbReference type="RefSeq" id="WP_122030663.1">
    <property type="nucleotide sequence ID" value="NZ_LS483254.1"/>
</dbReference>
<dbReference type="NCBIfam" id="TIGR00928">
    <property type="entry name" value="purB"/>
    <property type="match status" value="1"/>
</dbReference>
<evidence type="ECO:0000256" key="3">
    <source>
        <dbReference type="ARBA" id="ARBA00008273"/>
    </source>
</evidence>
<evidence type="ECO:0000256" key="6">
    <source>
        <dbReference type="ARBA" id="ARBA00022755"/>
    </source>
</evidence>
<comment type="pathway">
    <text evidence="1 12">Purine metabolism; IMP biosynthesis via de novo pathway; 5-amino-1-(5-phospho-D-ribosyl)imidazole-4-carboxamide from 5-amino-1-(5-phospho-D-ribosyl)imidazole-4-carboxylate: step 2/2.</text>
</comment>
<evidence type="ECO:0000256" key="7">
    <source>
        <dbReference type="ARBA" id="ARBA00023239"/>
    </source>
</evidence>
<reference evidence="15" key="1">
    <citation type="submission" date="2018-05" db="EMBL/GenBank/DDBJ databases">
        <authorList>
            <person name="Hao L."/>
        </authorList>
    </citation>
    <scope>NUCLEOTIDE SEQUENCE [LARGE SCALE GENOMIC DNA]</scope>
</reference>
<evidence type="ECO:0000313" key="14">
    <source>
        <dbReference type="EMBL" id="SQD92444.1"/>
    </source>
</evidence>
<dbReference type="InterPro" id="IPR019468">
    <property type="entry name" value="AdenyloSucc_lyase_C"/>
</dbReference>
<evidence type="ECO:0000256" key="2">
    <source>
        <dbReference type="ARBA" id="ARBA00004734"/>
    </source>
</evidence>
<name>A0A2X3MKM9_9BACT</name>
<dbReference type="EC" id="4.3.2.2" evidence="4 11"/>
<protein>
    <recommendedName>
        <fullName evidence="5 11">Adenylosuccinate lyase</fullName>
        <shortName evidence="12">ASL</shortName>
        <ecNumber evidence="4 11">4.3.2.2</ecNumber>
    </recommendedName>
    <alternativeName>
        <fullName evidence="9 12">Adenylosuccinase</fullName>
    </alternativeName>
</protein>
<dbReference type="UniPathway" id="UPA00075">
    <property type="reaction ID" value="UER00336"/>
</dbReference>
<dbReference type="Gene3D" id="1.10.275.10">
    <property type="entry name" value="Fumarase/aspartase (N-terminal domain)"/>
    <property type="match status" value="1"/>
</dbReference>
<evidence type="ECO:0000313" key="15">
    <source>
        <dbReference type="Proteomes" id="UP000249818"/>
    </source>
</evidence>
<dbReference type="GO" id="GO:0004018">
    <property type="term" value="F:N6-(1,2-dicarboxyethyl)AMP AMP-lyase (fumarate-forming) activity"/>
    <property type="evidence" value="ECO:0007669"/>
    <property type="project" value="UniProtKB-UniRule"/>
</dbReference>
<dbReference type="GO" id="GO:0070626">
    <property type="term" value="F:(S)-2-(5-amino-1-(5-phospho-D-ribosyl)imidazole-4-carboxamido) succinate lyase (fumarate-forming) activity"/>
    <property type="evidence" value="ECO:0007669"/>
    <property type="project" value="TreeGrafter"/>
</dbReference>
<dbReference type="OrthoDB" id="9768878at2"/>
<evidence type="ECO:0000256" key="4">
    <source>
        <dbReference type="ARBA" id="ARBA00012339"/>
    </source>
</evidence>
<dbReference type="Pfam" id="PF10397">
    <property type="entry name" value="ADSL_C"/>
    <property type="match status" value="1"/>
</dbReference>
<dbReference type="Gene3D" id="1.10.40.30">
    <property type="entry name" value="Fumarase/aspartase (C-terminal domain)"/>
    <property type="match status" value="1"/>
</dbReference>
<keyword evidence="6 12" id="KW-0658">Purine biosynthesis</keyword>
<organism evidence="14 15">
    <name type="scientific">Candidatus Bipolaricaulis anaerobius</name>
    <dbReference type="NCBI Taxonomy" id="2026885"/>
    <lineage>
        <taxon>Bacteria</taxon>
        <taxon>Candidatus Bipolaricaulota</taxon>
        <taxon>Candidatus Bipolaricaulia</taxon>
        <taxon>Candidatus Bipolaricaulales</taxon>
        <taxon>Candidatus Bipolaricaulaceae</taxon>
        <taxon>Candidatus Bipolaricaulis</taxon>
    </lineage>
</organism>
<evidence type="ECO:0000256" key="1">
    <source>
        <dbReference type="ARBA" id="ARBA00004706"/>
    </source>
</evidence>
<keyword evidence="15" id="KW-1185">Reference proteome</keyword>
<comment type="similarity">
    <text evidence="3 12">Belongs to the lyase 1 family. Adenylosuccinate lyase subfamily.</text>
</comment>
<dbReference type="UniPathway" id="UPA00074">
    <property type="reaction ID" value="UER00132"/>
</dbReference>
<sequence>MTLDRYALAPMKDLWTPDAQYENWLRVELAALAALEEADGVPAGTAATVSARARIDRDRIRAWEEETGHDLLAFLWALEEAVGPEGRWLHYGLTSSDVKDTALALTLVAGLDLVLDKAARLGEAVGELAERHRDVPILGRTHGQWAEPTTFGRKALAWYDELGRVVSRLRRARDGIAVGKLSGAVGTHAHYPPQAEERALASLGLRPCPIATQIVSRDRHAEVLFALASAASLVEKIALEVRHLSRSEVGEVAEGRPEGSSAMPHKKNPILSERLCGLARVVRAGIGPAWEDNALWHERDMSHSSVERVLLPQSFILVDYMLDRAAGLVRGLVIFPDRMRAWIEEARGLPFSEGLLLALVRSGLGRREAHELVSRLAAMARATGSDLAQVAAADPIVRARLSREDLRSAFDLRSALGDVGAAFDRVRRAGYTAPGDRDG</sequence>
<keyword evidence="7 12" id="KW-0456">Lyase</keyword>
<evidence type="ECO:0000256" key="10">
    <source>
        <dbReference type="ARBA" id="ARBA00049115"/>
    </source>
</evidence>
<dbReference type="Gene3D" id="1.20.200.10">
    <property type="entry name" value="Fumarase/aspartase (Central domain)"/>
    <property type="match status" value="1"/>
</dbReference>
<dbReference type="PROSITE" id="PS00163">
    <property type="entry name" value="FUMARATE_LYASES"/>
    <property type="match status" value="1"/>
</dbReference>
<comment type="catalytic activity">
    <reaction evidence="8">
        <text>(2S)-2-[5-amino-1-(5-phospho-beta-D-ribosyl)imidazole-4-carboxamido]succinate = 5-amino-1-(5-phospho-beta-D-ribosyl)imidazole-4-carboxamide + fumarate</text>
        <dbReference type="Rhea" id="RHEA:23920"/>
        <dbReference type="ChEBI" id="CHEBI:29806"/>
        <dbReference type="ChEBI" id="CHEBI:58443"/>
        <dbReference type="ChEBI" id="CHEBI:58475"/>
        <dbReference type="EC" id="4.3.2.2"/>
    </reaction>
    <physiologicalReaction direction="left-to-right" evidence="8">
        <dbReference type="Rhea" id="RHEA:23921"/>
    </physiologicalReaction>
</comment>
<evidence type="ECO:0000256" key="8">
    <source>
        <dbReference type="ARBA" id="ARBA00024477"/>
    </source>
</evidence>
<dbReference type="PRINTS" id="PR00145">
    <property type="entry name" value="ARGSUCLYASE"/>
</dbReference>
<dbReference type="CDD" id="cd01360">
    <property type="entry name" value="Adenylsuccinate_lyase_1"/>
    <property type="match status" value="1"/>
</dbReference>
<dbReference type="FunFam" id="1.20.200.10:FF:000008">
    <property type="entry name" value="Adenylosuccinate lyase"/>
    <property type="match status" value="1"/>
</dbReference>
<evidence type="ECO:0000256" key="9">
    <source>
        <dbReference type="ARBA" id="ARBA00030717"/>
    </source>
</evidence>
<evidence type="ECO:0000256" key="12">
    <source>
        <dbReference type="RuleBase" id="RU361172"/>
    </source>
</evidence>
<proteinExistence type="inferred from homology"/>